<proteinExistence type="predicted"/>
<sequence length="153" mass="16947">MHLHLHDAPPADRNTLSRQAPLIEHPPPAATLRPILAPNRCSAPNQVYCPPARPPCAPRRVVNNTQIRTFPDRGRVVHCAHTPHIPYPVNKRCVPAPRGLHSATLHSTRKPSSCPPCSLPPPAACPIRAARCSRTRAPRTLRAEWRDVDVRRA</sequence>
<dbReference type="EMBL" id="KN817578">
    <property type="protein sequence ID" value="KJA19360.1"/>
    <property type="molecule type" value="Genomic_DNA"/>
</dbReference>
<gene>
    <name evidence="1" type="ORF">HYPSUDRAFT_893481</name>
</gene>
<reference evidence="2" key="1">
    <citation type="submission" date="2014-04" db="EMBL/GenBank/DDBJ databases">
        <title>Evolutionary Origins and Diversification of the Mycorrhizal Mutualists.</title>
        <authorList>
            <consortium name="DOE Joint Genome Institute"/>
            <consortium name="Mycorrhizal Genomics Consortium"/>
            <person name="Kohler A."/>
            <person name="Kuo A."/>
            <person name="Nagy L.G."/>
            <person name="Floudas D."/>
            <person name="Copeland A."/>
            <person name="Barry K.W."/>
            <person name="Cichocki N."/>
            <person name="Veneault-Fourrey C."/>
            <person name="LaButti K."/>
            <person name="Lindquist E.A."/>
            <person name="Lipzen A."/>
            <person name="Lundell T."/>
            <person name="Morin E."/>
            <person name="Murat C."/>
            <person name="Riley R."/>
            <person name="Ohm R."/>
            <person name="Sun H."/>
            <person name="Tunlid A."/>
            <person name="Henrissat B."/>
            <person name="Grigoriev I.V."/>
            <person name="Hibbett D.S."/>
            <person name="Martin F."/>
        </authorList>
    </citation>
    <scope>NUCLEOTIDE SEQUENCE [LARGE SCALE GENOMIC DNA]</scope>
    <source>
        <strain evidence="2">FD-334 SS-4</strain>
    </source>
</reference>
<dbReference type="AlphaFoldDB" id="A0A0D2PGY2"/>
<accession>A0A0D2PGY2</accession>
<evidence type="ECO:0000313" key="2">
    <source>
        <dbReference type="Proteomes" id="UP000054270"/>
    </source>
</evidence>
<organism evidence="1 2">
    <name type="scientific">Hypholoma sublateritium (strain FD-334 SS-4)</name>
    <dbReference type="NCBI Taxonomy" id="945553"/>
    <lineage>
        <taxon>Eukaryota</taxon>
        <taxon>Fungi</taxon>
        <taxon>Dikarya</taxon>
        <taxon>Basidiomycota</taxon>
        <taxon>Agaricomycotina</taxon>
        <taxon>Agaricomycetes</taxon>
        <taxon>Agaricomycetidae</taxon>
        <taxon>Agaricales</taxon>
        <taxon>Agaricineae</taxon>
        <taxon>Strophariaceae</taxon>
        <taxon>Hypholoma</taxon>
    </lineage>
</organism>
<protein>
    <submittedName>
        <fullName evidence="1">Uncharacterized protein</fullName>
    </submittedName>
</protein>
<evidence type="ECO:0000313" key="1">
    <source>
        <dbReference type="EMBL" id="KJA19360.1"/>
    </source>
</evidence>
<name>A0A0D2PGY2_HYPSF</name>
<dbReference type="Proteomes" id="UP000054270">
    <property type="component" value="Unassembled WGS sequence"/>
</dbReference>
<keyword evidence="2" id="KW-1185">Reference proteome</keyword>